<comment type="caution">
    <text evidence="2">The sequence shown here is derived from an EMBL/GenBank/DDBJ whole genome shotgun (WGS) entry which is preliminary data.</text>
</comment>
<dbReference type="Gene3D" id="3.90.1750.20">
    <property type="entry name" value="Putative Large Serine Recombinase, Chain B, Domain 2"/>
    <property type="match status" value="1"/>
</dbReference>
<evidence type="ECO:0000256" key="1">
    <source>
        <dbReference type="SAM" id="Coils"/>
    </source>
</evidence>
<dbReference type="InterPro" id="IPR038109">
    <property type="entry name" value="DNA_bind_recomb_sf"/>
</dbReference>
<feature type="coiled-coil region" evidence="1">
    <location>
        <begin position="4"/>
        <end position="38"/>
    </location>
</feature>
<evidence type="ECO:0000313" key="3">
    <source>
        <dbReference type="Proteomes" id="UP000580130"/>
    </source>
</evidence>
<evidence type="ECO:0000313" key="2">
    <source>
        <dbReference type="EMBL" id="NME57598.1"/>
    </source>
</evidence>
<dbReference type="EMBL" id="JABAFX010000021">
    <property type="protein sequence ID" value="NME57598.1"/>
    <property type="molecule type" value="Genomic_DNA"/>
</dbReference>
<dbReference type="AlphaFoldDB" id="A0A848CP26"/>
<reference evidence="2 3" key="1">
    <citation type="submission" date="2020-04" db="EMBL/GenBank/DDBJ databases">
        <authorList>
            <person name="Hitch T.C.A."/>
            <person name="Wylensek D."/>
            <person name="Clavel T."/>
        </authorList>
    </citation>
    <scope>NUCLEOTIDE SEQUENCE [LARGE SCALE GENOMIC DNA]</scope>
    <source>
        <strain evidence="2 3">BSM-383-APC-5F</strain>
    </source>
</reference>
<accession>A0A848CP26</accession>
<name>A0A848CP26_9FIRM</name>
<sequence length="223" mass="26236">MGYADKIQDLIQISEDEQKRIKEKVRKATERRKSVLEKVPYGYRFDQGQGMVPDPIPAEYVKFIFEKLEEYTENPPEKLVQAIIDSYQEKYGRLLSHDEAKWKISFTEIKAYLAKELFLRDMVFQLSGQPQTVGTLRKFLLQPLDVANSQRLLADYREMIGVETPLSTWKRRIDRMLDSAYCIGEMTYYSGLDKIPVRVADHHEPIISRELYASVYEKWKKIV</sequence>
<gene>
    <name evidence="2" type="ORF">HF855_09240</name>
</gene>
<keyword evidence="1" id="KW-0175">Coiled coil</keyword>
<protein>
    <submittedName>
        <fullName evidence="2">Uncharacterized protein</fullName>
    </submittedName>
</protein>
<dbReference type="Proteomes" id="UP000580130">
    <property type="component" value="Unassembled WGS sequence"/>
</dbReference>
<proteinExistence type="predicted"/>
<dbReference type="RefSeq" id="WP_168933814.1">
    <property type="nucleotide sequence ID" value="NZ_JABAFX010000021.1"/>
</dbReference>
<organism evidence="2 3">
    <name type="scientific">Dorea formicigenerans</name>
    <dbReference type="NCBI Taxonomy" id="39486"/>
    <lineage>
        <taxon>Bacteria</taxon>
        <taxon>Bacillati</taxon>
        <taxon>Bacillota</taxon>
        <taxon>Clostridia</taxon>
        <taxon>Lachnospirales</taxon>
        <taxon>Lachnospiraceae</taxon>
        <taxon>Dorea</taxon>
    </lineage>
</organism>